<gene>
    <name evidence="3" type="ORF">QBC37DRAFT_288812</name>
</gene>
<dbReference type="Proteomes" id="UP001301769">
    <property type="component" value="Unassembled WGS sequence"/>
</dbReference>
<feature type="compositionally biased region" description="Polar residues" evidence="1">
    <location>
        <begin position="9"/>
        <end position="20"/>
    </location>
</feature>
<reference evidence="3" key="1">
    <citation type="journal article" date="2023" name="Mol. Phylogenet. Evol.">
        <title>Genome-scale phylogeny and comparative genomics of the fungal order Sordariales.</title>
        <authorList>
            <person name="Hensen N."/>
            <person name="Bonometti L."/>
            <person name="Westerberg I."/>
            <person name="Brannstrom I.O."/>
            <person name="Guillou S."/>
            <person name="Cros-Aarteil S."/>
            <person name="Calhoun S."/>
            <person name="Haridas S."/>
            <person name="Kuo A."/>
            <person name="Mondo S."/>
            <person name="Pangilinan J."/>
            <person name="Riley R."/>
            <person name="LaButti K."/>
            <person name="Andreopoulos B."/>
            <person name="Lipzen A."/>
            <person name="Chen C."/>
            <person name="Yan M."/>
            <person name="Daum C."/>
            <person name="Ng V."/>
            <person name="Clum A."/>
            <person name="Steindorff A."/>
            <person name="Ohm R.A."/>
            <person name="Martin F."/>
            <person name="Silar P."/>
            <person name="Natvig D.O."/>
            <person name="Lalanne C."/>
            <person name="Gautier V."/>
            <person name="Ament-Velasquez S.L."/>
            <person name="Kruys A."/>
            <person name="Hutchinson M.I."/>
            <person name="Powell A.J."/>
            <person name="Barry K."/>
            <person name="Miller A.N."/>
            <person name="Grigoriev I.V."/>
            <person name="Debuchy R."/>
            <person name="Gladieux P."/>
            <person name="Hiltunen Thoren M."/>
            <person name="Johannesson H."/>
        </authorList>
    </citation>
    <scope>NUCLEOTIDE SEQUENCE</scope>
    <source>
        <strain evidence="3">PSN293</strain>
    </source>
</reference>
<comment type="caution">
    <text evidence="3">The sequence shown here is derived from an EMBL/GenBank/DDBJ whole genome shotgun (WGS) entry which is preliminary data.</text>
</comment>
<dbReference type="PANTHER" id="PTHR42470:SF1">
    <property type="entry name" value="VAST DOMAIN-CONTAINING PROTEIN"/>
    <property type="match status" value="1"/>
</dbReference>
<evidence type="ECO:0000313" key="4">
    <source>
        <dbReference type="Proteomes" id="UP001301769"/>
    </source>
</evidence>
<feature type="region of interest" description="Disordered" evidence="1">
    <location>
        <begin position="1"/>
        <end position="29"/>
    </location>
</feature>
<protein>
    <recommendedName>
        <fullName evidence="2">DUF7924 domain-containing protein</fullName>
    </recommendedName>
</protein>
<organism evidence="3 4">
    <name type="scientific">Rhypophila decipiens</name>
    <dbReference type="NCBI Taxonomy" id="261697"/>
    <lineage>
        <taxon>Eukaryota</taxon>
        <taxon>Fungi</taxon>
        <taxon>Dikarya</taxon>
        <taxon>Ascomycota</taxon>
        <taxon>Pezizomycotina</taxon>
        <taxon>Sordariomycetes</taxon>
        <taxon>Sordariomycetidae</taxon>
        <taxon>Sordariales</taxon>
        <taxon>Naviculisporaceae</taxon>
        <taxon>Rhypophila</taxon>
    </lineage>
</organism>
<sequence>MARGGKNPGSRSAVESNVTPTEDAGGPRRKICRPEYREEHLEPNTIFLVQQDEVEASYPTSLSKLLKDIMTRRVSKAPSIQEVRTRKSLQELSDYPAESQVASFFERMVFTDKREGAANFLLRHERVWMKKIHVPKNPESDTEVSTPVPDMLYGYSHRHSTPFSKEELRTQTRVLPGGLAAANSSRLRFPFLVIEIKGDEPFRQAVNQCLGGASTCVRITNRLNEKIQLLPAAQATPVETAAFSVAINNLIAGVYVTWFHNNKYLTREVEQFSLNSRKPDDFIRLYHVIQNILHWGQGKRLNEIKAGLAALTE</sequence>
<feature type="non-terminal residue" evidence="3">
    <location>
        <position position="313"/>
    </location>
</feature>
<dbReference type="PANTHER" id="PTHR42470">
    <property type="entry name" value="VAST DOMAIN-CONTAINING PROTEIN"/>
    <property type="match status" value="1"/>
</dbReference>
<proteinExistence type="predicted"/>
<name>A0AAN7B6P4_9PEZI</name>
<feature type="domain" description="DUF7924" evidence="2">
    <location>
        <begin position="97"/>
        <end position="306"/>
    </location>
</feature>
<dbReference type="EMBL" id="MU858135">
    <property type="protein sequence ID" value="KAK4212062.1"/>
    <property type="molecule type" value="Genomic_DNA"/>
</dbReference>
<evidence type="ECO:0000259" key="2">
    <source>
        <dbReference type="Pfam" id="PF25545"/>
    </source>
</evidence>
<accession>A0AAN7B6P4</accession>
<keyword evidence="4" id="KW-1185">Reference proteome</keyword>
<dbReference type="Pfam" id="PF25545">
    <property type="entry name" value="DUF7924"/>
    <property type="match status" value="1"/>
</dbReference>
<evidence type="ECO:0000256" key="1">
    <source>
        <dbReference type="SAM" id="MobiDB-lite"/>
    </source>
</evidence>
<dbReference type="AlphaFoldDB" id="A0AAN7B6P4"/>
<evidence type="ECO:0000313" key="3">
    <source>
        <dbReference type="EMBL" id="KAK4212062.1"/>
    </source>
</evidence>
<reference evidence="3" key="2">
    <citation type="submission" date="2023-05" db="EMBL/GenBank/DDBJ databases">
        <authorList>
            <consortium name="Lawrence Berkeley National Laboratory"/>
            <person name="Steindorff A."/>
            <person name="Hensen N."/>
            <person name="Bonometti L."/>
            <person name="Westerberg I."/>
            <person name="Brannstrom I.O."/>
            <person name="Guillou S."/>
            <person name="Cros-Aarteil S."/>
            <person name="Calhoun S."/>
            <person name="Haridas S."/>
            <person name="Kuo A."/>
            <person name="Mondo S."/>
            <person name="Pangilinan J."/>
            <person name="Riley R."/>
            <person name="Labutti K."/>
            <person name="Andreopoulos B."/>
            <person name="Lipzen A."/>
            <person name="Chen C."/>
            <person name="Yanf M."/>
            <person name="Daum C."/>
            <person name="Ng V."/>
            <person name="Clum A."/>
            <person name="Ohm R."/>
            <person name="Martin F."/>
            <person name="Silar P."/>
            <person name="Natvig D."/>
            <person name="Lalanne C."/>
            <person name="Gautier V."/>
            <person name="Ament-Velasquez S.L."/>
            <person name="Kruys A."/>
            <person name="Hutchinson M.I."/>
            <person name="Powell A.J."/>
            <person name="Barry K."/>
            <person name="Miller A.N."/>
            <person name="Grigoriev I.V."/>
            <person name="Debuchy R."/>
            <person name="Gladieux P."/>
            <person name="Thoren M.H."/>
            <person name="Johannesson H."/>
        </authorList>
    </citation>
    <scope>NUCLEOTIDE SEQUENCE</scope>
    <source>
        <strain evidence="3">PSN293</strain>
    </source>
</reference>
<dbReference type="InterPro" id="IPR057684">
    <property type="entry name" value="DUF7924"/>
</dbReference>